<dbReference type="InterPro" id="IPR005561">
    <property type="entry name" value="ANTAR"/>
</dbReference>
<gene>
    <name evidence="6" type="ORF">CBW42_10580</name>
</gene>
<dbReference type="PROSITE" id="PS50110">
    <property type="entry name" value="RESPONSE_REGULATORY"/>
    <property type="match status" value="1"/>
</dbReference>
<dbReference type="AlphaFoldDB" id="A0A252F2A5"/>
<comment type="caution">
    <text evidence="6">The sequence shown here is derived from an EMBL/GenBank/DDBJ whole genome shotgun (WGS) entry which is preliminary data.</text>
</comment>
<dbReference type="InterPro" id="IPR011006">
    <property type="entry name" value="CheY-like_superfamily"/>
</dbReference>
<dbReference type="EMBL" id="NHOC01000009">
    <property type="protein sequence ID" value="OUM19917.1"/>
    <property type="molecule type" value="Genomic_DNA"/>
</dbReference>
<evidence type="ECO:0000313" key="7">
    <source>
        <dbReference type="Proteomes" id="UP000194903"/>
    </source>
</evidence>
<reference evidence="6 7" key="1">
    <citation type="submission" date="2017-05" db="EMBL/GenBank/DDBJ databases">
        <title>Butyricicoccus porcorum sp. nov. a butyrate-producing bacterium from the swine intestinal tract.</title>
        <authorList>
            <person name="Trachsel J."/>
            <person name="Humphrey S."/>
            <person name="Allen H.K."/>
        </authorList>
    </citation>
    <scope>NUCLEOTIDE SEQUENCE [LARGE SCALE GENOMIC DNA]</scope>
    <source>
        <strain evidence="6">BB10</strain>
    </source>
</reference>
<evidence type="ECO:0000256" key="3">
    <source>
        <dbReference type="PROSITE-ProRule" id="PRU00169"/>
    </source>
</evidence>
<dbReference type="PIRSF" id="PIRSF036382">
    <property type="entry name" value="RR_antiterm"/>
    <property type="match status" value="1"/>
</dbReference>
<evidence type="ECO:0000256" key="1">
    <source>
        <dbReference type="ARBA" id="ARBA00018672"/>
    </source>
</evidence>
<dbReference type="PROSITE" id="PS50921">
    <property type="entry name" value="ANTAR"/>
    <property type="match status" value="1"/>
</dbReference>
<keyword evidence="7" id="KW-1185">Reference proteome</keyword>
<dbReference type="RefSeq" id="WP_087021097.1">
    <property type="nucleotide sequence ID" value="NZ_CP178353.1"/>
</dbReference>
<proteinExistence type="predicted"/>
<dbReference type="GO" id="GO:0003723">
    <property type="term" value="F:RNA binding"/>
    <property type="evidence" value="ECO:0007669"/>
    <property type="project" value="InterPro"/>
</dbReference>
<dbReference type="SMART" id="SM01012">
    <property type="entry name" value="ANTAR"/>
    <property type="match status" value="1"/>
</dbReference>
<feature type="domain" description="Response regulatory" evidence="4">
    <location>
        <begin position="3"/>
        <end position="119"/>
    </location>
</feature>
<protein>
    <recommendedName>
        <fullName evidence="1">Stage 0 sporulation protein A homolog</fullName>
    </recommendedName>
</protein>
<dbReference type="GO" id="GO:0000160">
    <property type="term" value="P:phosphorelay signal transduction system"/>
    <property type="evidence" value="ECO:0007669"/>
    <property type="project" value="InterPro"/>
</dbReference>
<feature type="domain" description="ANTAR" evidence="5">
    <location>
        <begin position="125"/>
        <end position="186"/>
    </location>
</feature>
<dbReference type="Proteomes" id="UP000194903">
    <property type="component" value="Unassembled WGS sequence"/>
</dbReference>
<dbReference type="InterPro" id="IPR036388">
    <property type="entry name" value="WH-like_DNA-bd_sf"/>
</dbReference>
<dbReference type="OrthoDB" id="9808843at2"/>
<dbReference type="Pfam" id="PF03861">
    <property type="entry name" value="ANTAR"/>
    <property type="match status" value="1"/>
</dbReference>
<sequence>MEKILLVTASKKSADMLLELLQAGGQRPDRILVTGSCNEARRVLIENNVDLIVINTPLTDEFGHEFAVHACHTTTAGVLMLVKSDLADSVAERVESDGVFVITKPISRPLFYQTLHLVNASRMRVYTLQKENRQLRQRIEDIRVIDRAKCILVAERHMSEPEAHAYIEKRAMNYRQTKRDVAEEIIRSF</sequence>
<accession>A0A252F2A5</accession>
<comment type="function">
    <text evidence="2">May play the central regulatory role in sporulation. It may be an element of the effector pathway responsible for the activation of sporulation genes in response to nutritional stress. Spo0A may act in concert with spo0H (a sigma factor) to control the expression of some genes that are critical to the sporulation process.</text>
</comment>
<dbReference type="InterPro" id="IPR008327">
    <property type="entry name" value="Sig_transdc_resp-reg_antiterm"/>
</dbReference>
<dbReference type="SUPFAM" id="SSF52172">
    <property type="entry name" value="CheY-like"/>
    <property type="match status" value="1"/>
</dbReference>
<dbReference type="InterPro" id="IPR001789">
    <property type="entry name" value="Sig_transdc_resp-reg_receiver"/>
</dbReference>
<name>A0A252F2A5_9FIRM</name>
<evidence type="ECO:0000313" key="6">
    <source>
        <dbReference type="EMBL" id="OUM19917.1"/>
    </source>
</evidence>
<comment type="caution">
    <text evidence="3">Lacks conserved residue(s) required for the propagation of feature annotation.</text>
</comment>
<evidence type="ECO:0000259" key="5">
    <source>
        <dbReference type="PROSITE" id="PS50921"/>
    </source>
</evidence>
<dbReference type="Gene3D" id="1.10.10.10">
    <property type="entry name" value="Winged helix-like DNA-binding domain superfamily/Winged helix DNA-binding domain"/>
    <property type="match status" value="1"/>
</dbReference>
<evidence type="ECO:0000259" key="4">
    <source>
        <dbReference type="PROSITE" id="PS50110"/>
    </source>
</evidence>
<dbReference type="Gene3D" id="3.40.50.2300">
    <property type="match status" value="1"/>
</dbReference>
<organism evidence="6 7">
    <name type="scientific">Butyricicoccus porcorum</name>
    <dbReference type="NCBI Taxonomy" id="1945634"/>
    <lineage>
        <taxon>Bacteria</taxon>
        <taxon>Bacillati</taxon>
        <taxon>Bacillota</taxon>
        <taxon>Clostridia</taxon>
        <taxon>Eubacteriales</taxon>
        <taxon>Butyricicoccaceae</taxon>
        <taxon>Butyricicoccus</taxon>
    </lineage>
</organism>
<evidence type="ECO:0000256" key="2">
    <source>
        <dbReference type="ARBA" id="ARBA00024867"/>
    </source>
</evidence>